<name>A0A699KGU1_TANCI</name>
<evidence type="ECO:0000313" key="2">
    <source>
        <dbReference type="EMBL" id="GFA87955.1"/>
    </source>
</evidence>
<dbReference type="InterPro" id="IPR054722">
    <property type="entry name" value="PolX-like_BBD"/>
</dbReference>
<accession>A0A699KGU1</accession>
<proteinExistence type="predicted"/>
<reference evidence="2" key="1">
    <citation type="journal article" date="2019" name="Sci. Rep.">
        <title>Draft genome of Tanacetum cinerariifolium, the natural source of mosquito coil.</title>
        <authorList>
            <person name="Yamashiro T."/>
            <person name="Shiraishi A."/>
            <person name="Satake H."/>
            <person name="Nakayama K."/>
        </authorList>
    </citation>
    <scope>NUCLEOTIDE SEQUENCE</scope>
</reference>
<protein>
    <submittedName>
        <fullName evidence="2">Integrase, catalytic region, zinc finger, CCHC-type, peptidase aspartic, catalytic</fullName>
    </submittedName>
</protein>
<gene>
    <name evidence="2" type="ORF">Tci_659927</name>
</gene>
<organism evidence="2">
    <name type="scientific">Tanacetum cinerariifolium</name>
    <name type="common">Dalmatian daisy</name>
    <name type="synonym">Chrysanthemum cinerariifolium</name>
    <dbReference type="NCBI Taxonomy" id="118510"/>
    <lineage>
        <taxon>Eukaryota</taxon>
        <taxon>Viridiplantae</taxon>
        <taxon>Streptophyta</taxon>
        <taxon>Embryophyta</taxon>
        <taxon>Tracheophyta</taxon>
        <taxon>Spermatophyta</taxon>
        <taxon>Magnoliopsida</taxon>
        <taxon>eudicotyledons</taxon>
        <taxon>Gunneridae</taxon>
        <taxon>Pentapetalae</taxon>
        <taxon>asterids</taxon>
        <taxon>campanulids</taxon>
        <taxon>Asterales</taxon>
        <taxon>Asteraceae</taxon>
        <taxon>Asteroideae</taxon>
        <taxon>Anthemideae</taxon>
        <taxon>Anthemidinae</taxon>
        <taxon>Tanacetum</taxon>
    </lineage>
</organism>
<comment type="caution">
    <text evidence="2">The sequence shown here is derived from an EMBL/GenBank/DDBJ whole genome shotgun (WGS) entry which is preliminary data.</text>
</comment>
<dbReference type="EMBL" id="BKCJ010506082">
    <property type="protein sequence ID" value="GFA87955.1"/>
    <property type="molecule type" value="Genomic_DNA"/>
</dbReference>
<feature type="non-terminal residue" evidence="2">
    <location>
        <position position="1"/>
    </location>
</feature>
<dbReference type="AlphaFoldDB" id="A0A699KGU1"/>
<sequence>GVQIPENNLDNLHSLREEDGILETVDPQDLLGCDLLALVDGFTPVEDNVSLLETSDSILLTPLCCDDIHNVTPRASALAGCDILGVSGLSFCVGTVKFGIDHVAKIMGYGDYEIENVTISRVYYVEELGHNLFSVGQFGDSNLEVAFRQL</sequence>
<dbReference type="Pfam" id="PF22936">
    <property type="entry name" value="Pol_BBD"/>
    <property type="match status" value="1"/>
</dbReference>
<evidence type="ECO:0000259" key="1">
    <source>
        <dbReference type="Pfam" id="PF22936"/>
    </source>
</evidence>
<feature type="domain" description="Retrovirus-related Pol polyprotein from transposon TNT 1-94-like beta-barrel" evidence="1">
    <location>
        <begin position="94"/>
        <end position="140"/>
    </location>
</feature>